<name>A0A0L6UQY4_9BASI</name>
<protein>
    <submittedName>
        <fullName evidence="2">Uncharacterized protein</fullName>
    </submittedName>
</protein>
<keyword evidence="1" id="KW-0812">Transmembrane</keyword>
<dbReference type="EMBL" id="LAVV01009235">
    <property type="protein sequence ID" value="KNZ50948.1"/>
    <property type="molecule type" value="Genomic_DNA"/>
</dbReference>
<organism evidence="2 3">
    <name type="scientific">Puccinia sorghi</name>
    <dbReference type="NCBI Taxonomy" id="27349"/>
    <lineage>
        <taxon>Eukaryota</taxon>
        <taxon>Fungi</taxon>
        <taxon>Dikarya</taxon>
        <taxon>Basidiomycota</taxon>
        <taxon>Pucciniomycotina</taxon>
        <taxon>Pucciniomycetes</taxon>
        <taxon>Pucciniales</taxon>
        <taxon>Pucciniaceae</taxon>
        <taxon>Puccinia</taxon>
    </lineage>
</organism>
<keyword evidence="1" id="KW-0472">Membrane</keyword>
<keyword evidence="1" id="KW-1133">Transmembrane helix</keyword>
<comment type="caution">
    <text evidence="2">The sequence shown here is derived from an EMBL/GenBank/DDBJ whole genome shotgun (WGS) entry which is preliminary data.</text>
</comment>
<sequence>MSSKISEISLRTNKKGGKALTNNPEHHSCTNIDSWCTLFHGVCLHQGNLRISDKERRMNRCKRKQFYCQKYKRSEKMTKIKSGNKEFMMNGIVESKRRDETERKKQFRLSQECYSVNFQQNQVLHFSTYKMVSDMLTKTLSHAFLEKHLSFLFHLSFQKRGVIEFISSFTLAVSKGKDLILILPQNHILHFSLSLLQHLFTLSGFFSYFWKTNDNLKKEASAMLYHFIFLIHSSWSVLSSSPSLISFILLLTFCSSRLVGFLLMSCASLVNSSSLLSSKMSALKYPIHSSWFHPTITHPSHCVSGLLVGFLLASLDYTTTRGPLLALACQVPSQRCSHKVVSRMGSVGSNWCVFMTYMYNLCCIQGDPYLKIIISSPFRLFINGRYIETQHKNLINENDYRTIKISNYNKIIIYF</sequence>
<evidence type="ECO:0000313" key="3">
    <source>
        <dbReference type="Proteomes" id="UP000037035"/>
    </source>
</evidence>
<accession>A0A0L6UQY4</accession>
<dbReference type="Proteomes" id="UP000037035">
    <property type="component" value="Unassembled WGS sequence"/>
</dbReference>
<reference evidence="2 3" key="1">
    <citation type="submission" date="2015-08" db="EMBL/GenBank/DDBJ databases">
        <title>Next Generation Sequencing and Analysis of the Genome of Puccinia sorghi L Schw, the Causal Agent of Maize Common Rust.</title>
        <authorList>
            <person name="Rochi L."/>
            <person name="Burguener G."/>
            <person name="Darino M."/>
            <person name="Turjanski A."/>
            <person name="Kreff E."/>
            <person name="Dieguez M.J."/>
            <person name="Sacco F."/>
        </authorList>
    </citation>
    <scope>NUCLEOTIDE SEQUENCE [LARGE SCALE GENOMIC DNA]</scope>
    <source>
        <strain evidence="2 3">RO10H11247</strain>
    </source>
</reference>
<evidence type="ECO:0000313" key="2">
    <source>
        <dbReference type="EMBL" id="KNZ50948.1"/>
    </source>
</evidence>
<keyword evidence="3" id="KW-1185">Reference proteome</keyword>
<dbReference type="VEuPathDB" id="FungiDB:VP01_415g1"/>
<proteinExistence type="predicted"/>
<evidence type="ECO:0000256" key="1">
    <source>
        <dbReference type="SAM" id="Phobius"/>
    </source>
</evidence>
<dbReference type="AlphaFoldDB" id="A0A0L6UQY4"/>
<gene>
    <name evidence="2" type="ORF">VP01_415g1</name>
</gene>
<feature type="transmembrane region" description="Helical" evidence="1">
    <location>
        <begin position="188"/>
        <end position="210"/>
    </location>
</feature>